<reference evidence="1 2" key="2">
    <citation type="submission" date="2023-11" db="EMBL/GenBank/DDBJ databases">
        <authorList>
            <person name="Lara A.C."/>
            <person name="Chronakova A."/>
        </authorList>
    </citation>
    <scope>NUCLEOTIDE SEQUENCE [LARGE SCALE GENOMIC DNA]</scope>
    <source>
        <strain evidence="1 2">BCCO 10_0856</strain>
    </source>
</reference>
<evidence type="ECO:0000313" key="2">
    <source>
        <dbReference type="Proteomes" id="UP001285521"/>
    </source>
</evidence>
<gene>
    <name evidence="1" type="ORF">SK803_12590</name>
</gene>
<dbReference type="EMBL" id="JAXAVW010000009">
    <property type="protein sequence ID" value="MDX8031057.1"/>
    <property type="molecule type" value="Genomic_DNA"/>
</dbReference>
<dbReference type="SUPFAM" id="SSF55073">
    <property type="entry name" value="Nucleotide cyclase"/>
    <property type="match status" value="1"/>
</dbReference>
<evidence type="ECO:0000313" key="1">
    <source>
        <dbReference type="EMBL" id="MDX8031057.1"/>
    </source>
</evidence>
<dbReference type="InterPro" id="IPR029787">
    <property type="entry name" value="Nucleotide_cyclase"/>
</dbReference>
<dbReference type="Proteomes" id="UP001285521">
    <property type="component" value="Unassembled WGS sequence"/>
</dbReference>
<comment type="caution">
    <text evidence="1">The sequence shown here is derived from an EMBL/GenBank/DDBJ whole genome shotgun (WGS) entry which is preliminary data.</text>
</comment>
<dbReference type="RefSeq" id="WP_319966123.1">
    <property type="nucleotide sequence ID" value="NZ_JAXAVW010000009.1"/>
</dbReference>
<organism evidence="1 2">
    <name type="scientific">Lentzea miocenica</name>
    <dbReference type="NCBI Taxonomy" id="3095431"/>
    <lineage>
        <taxon>Bacteria</taxon>
        <taxon>Bacillati</taxon>
        <taxon>Actinomycetota</taxon>
        <taxon>Actinomycetes</taxon>
        <taxon>Pseudonocardiales</taxon>
        <taxon>Pseudonocardiaceae</taxon>
        <taxon>Lentzea</taxon>
    </lineage>
</organism>
<keyword evidence="2" id="KW-1185">Reference proteome</keyword>
<proteinExistence type="predicted"/>
<dbReference type="Gene3D" id="3.30.70.1230">
    <property type="entry name" value="Nucleotide cyclase"/>
    <property type="match status" value="1"/>
</dbReference>
<accession>A0ABU4SYT4</accession>
<name>A0ABU4SYT4_9PSEU</name>
<sequence>MSEPVTRTFLVVDMEKSSSRENEELPVLRRQLYTMLHEGITAAGLLGGLTVTEDRGDGVLVIADASVIAVLSKLTQKLVDELSRYNATVDPPAWLRLRIAIHSGLVHRDPRGWSSEELTKTFRICDLPEAKETLSAAHRAQAIVIVSDHVFGTVVKHGYSKLPKDSFGEIKDGVAWAWVPGYLSPPVPAAVPQAVAETEPLSRKRDVTNSVSGTVTGNVVQAGEIGQVDARNYFRGPR</sequence>
<evidence type="ECO:0008006" key="3">
    <source>
        <dbReference type="Google" id="ProtNLM"/>
    </source>
</evidence>
<protein>
    <recommendedName>
        <fullName evidence="3">Guanylate cyclase domain-containing protein</fullName>
    </recommendedName>
</protein>
<reference evidence="1 2" key="1">
    <citation type="submission" date="2023-11" db="EMBL/GenBank/DDBJ databases">
        <title>Lentzea sokolovensis, sp. nov., Lentzea kristufkii, sp. nov., and Lentzea miocenensis, sp. nov., rare actinobacteria from Sokolov Coal Basin, Miocene lacustrine sediment, Czech Republic.</title>
        <authorList>
            <person name="Lara A."/>
            <person name="Kotroba L."/>
            <person name="Nouioui I."/>
            <person name="Neumann-Schaal M."/>
            <person name="Mast Y."/>
            <person name="Chronakova A."/>
        </authorList>
    </citation>
    <scope>NUCLEOTIDE SEQUENCE [LARGE SCALE GENOMIC DNA]</scope>
    <source>
        <strain evidence="1 2">BCCO 10_0856</strain>
    </source>
</reference>